<feature type="compositionally biased region" description="Basic and acidic residues" evidence="8">
    <location>
        <begin position="504"/>
        <end position="517"/>
    </location>
</feature>
<feature type="transmembrane region" description="Helical" evidence="9">
    <location>
        <begin position="736"/>
        <end position="754"/>
    </location>
</feature>
<dbReference type="Proteomes" id="UP000757232">
    <property type="component" value="Unassembled WGS sequence"/>
</dbReference>
<proteinExistence type="inferred from homology"/>
<feature type="compositionally biased region" description="Basic and acidic residues" evidence="8">
    <location>
        <begin position="664"/>
        <end position="697"/>
    </location>
</feature>
<evidence type="ECO:0000256" key="1">
    <source>
        <dbReference type="ARBA" id="ARBA00004141"/>
    </source>
</evidence>
<dbReference type="Pfam" id="PF01545">
    <property type="entry name" value="Cation_efflux"/>
    <property type="match status" value="2"/>
</dbReference>
<sequence>MPAPNSKTRSKIALNPSRISSASLPIPLLSRLVLSDVLLVASLDAGKDWLLADELHLGVFWVLIRVLAFGGLAVLACEAMTQEFSRRSNAKIEWSVLGIASLMLFVQQACLLTALYRISAIRVVLFTHFASFWIDAVIQRDSVRKTAAVIAAFLLSFLSDMRFTLSNIKGVIPGYVVIVLYGLSTVSLEQIQGVLVPSLGLKAVSMACILGATVIALPFYVFKSLVPFKYHSPDTPAPPLLSLAVLPVLSYCILYLVPDTRERVRAVSLPTKHFSMSYTSTAIAALILGPLAFSHMPSLTDCFVGALLFYGSAPDDKHSFTGPPRTPTIRLAKAYLKTVLVNPESRKIFYFLVLNLAYMLVQMLYGVWTNSLGLISDAIHMAFDCMAIGMGLFASVMATWPPNERFTYGYGRIETLSGFANGVFLILISIFIVFEAIQRIIDPPEMNTSQLLLVSTLGLLVNLFGMFAMGGQHHGHSHSHGHSHGGELSSHGHSHSHSPVLRVSHSENDHHDHDHTQSHSHSHGNSPEIFHTPELCTGEHHHGHDDHHGHSHGDTMHHASPALSSSHHHEGGQLHVPQVNGLSVPSSAPPSTTRFHTRSVSLHIPQSPQFGSPPDHGSHLLPNVPHTARHTRTPSVLPVPGLGSPIGSDNTPTSPLTPSYQFGHDAHYAQHHDHSHGAHIPNLHDHSHSHGGDHEGHSHNMRGVFLHVMADTLGSVGVIISTLLIQFYGWTGFDPIASLFIAVLIVVSVVPLVIDSGKVLCLDLSEREESIKQALAELPMINGLASYSAPRFWPKDSTSLIGSIHIQLEKSDLSPDPSTVLSSSKRAYAPVDRVVERVDTILRNRIRGLEELTIQVEGSQS</sequence>
<feature type="transmembrane region" description="Helical" evidence="9">
    <location>
        <begin position="449"/>
        <end position="469"/>
    </location>
</feature>
<reference evidence="11" key="1">
    <citation type="submission" date="2016-06" db="EMBL/GenBank/DDBJ databases">
        <title>Draft Genome sequence of the fungus Inonotus baumii.</title>
        <authorList>
            <person name="Zhu H."/>
            <person name="Lin W."/>
        </authorList>
    </citation>
    <scope>NUCLEOTIDE SEQUENCE</scope>
    <source>
        <strain evidence="11">821</strain>
    </source>
</reference>
<feature type="domain" description="Cation efflux protein transmembrane" evidence="10">
    <location>
        <begin position="690"/>
        <end position="761"/>
    </location>
</feature>
<evidence type="ECO:0000256" key="3">
    <source>
        <dbReference type="ARBA" id="ARBA00022448"/>
    </source>
</evidence>
<evidence type="ECO:0000259" key="10">
    <source>
        <dbReference type="Pfam" id="PF01545"/>
    </source>
</evidence>
<name>A0A9Q5I1H7_SANBA</name>
<dbReference type="PANTHER" id="PTHR45755:SF4">
    <property type="entry name" value="ZINC TRANSPORTER 7"/>
    <property type="match status" value="1"/>
</dbReference>
<dbReference type="GO" id="GO:1904257">
    <property type="term" value="P:zinc ion import into Golgi lumen"/>
    <property type="evidence" value="ECO:0007669"/>
    <property type="project" value="TreeGrafter"/>
</dbReference>
<dbReference type="OrthoDB" id="78669at2759"/>
<dbReference type="GO" id="GO:0031410">
    <property type="term" value="C:cytoplasmic vesicle"/>
    <property type="evidence" value="ECO:0007669"/>
    <property type="project" value="TreeGrafter"/>
</dbReference>
<feature type="transmembrane region" description="Helical" evidence="9">
    <location>
        <begin position="92"/>
        <end position="109"/>
    </location>
</feature>
<comment type="subcellular location">
    <subcellularLocation>
        <location evidence="1">Membrane</location>
        <topology evidence="1">Multi-pass membrane protein</topology>
    </subcellularLocation>
</comment>
<evidence type="ECO:0000256" key="2">
    <source>
        <dbReference type="ARBA" id="ARBA00008873"/>
    </source>
</evidence>
<keyword evidence="3" id="KW-0813">Transport</keyword>
<dbReference type="PANTHER" id="PTHR45755">
    <property type="match status" value="1"/>
</dbReference>
<dbReference type="InterPro" id="IPR027469">
    <property type="entry name" value="Cation_efflux_TMD_sf"/>
</dbReference>
<keyword evidence="6" id="KW-0406">Ion transport</keyword>
<feature type="transmembrane region" description="Helical" evidence="9">
    <location>
        <begin position="379"/>
        <end position="398"/>
    </location>
</feature>
<organism evidence="11 12">
    <name type="scientific">Sanghuangporus baumii</name>
    <name type="common">Phellinus baumii</name>
    <dbReference type="NCBI Taxonomy" id="108892"/>
    <lineage>
        <taxon>Eukaryota</taxon>
        <taxon>Fungi</taxon>
        <taxon>Dikarya</taxon>
        <taxon>Basidiomycota</taxon>
        <taxon>Agaricomycotina</taxon>
        <taxon>Agaricomycetes</taxon>
        <taxon>Hymenochaetales</taxon>
        <taxon>Hymenochaetaceae</taxon>
        <taxon>Sanghuangporus</taxon>
    </lineage>
</organism>
<feature type="region of interest" description="Disordered" evidence="8">
    <location>
        <begin position="474"/>
        <end position="697"/>
    </location>
</feature>
<dbReference type="InterPro" id="IPR002524">
    <property type="entry name" value="Cation_efflux"/>
</dbReference>
<feature type="compositionally biased region" description="Basic and acidic residues" evidence="8">
    <location>
        <begin position="537"/>
        <end position="557"/>
    </location>
</feature>
<evidence type="ECO:0000313" key="12">
    <source>
        <dbReference type="Proteomes" id="UP000757232"/>
    </source>
</evidence>
<evidence type="ECO:0000256" key="8">
    <source>
        <dbReference type="SAM" id="MobiDB-lite"/>
    </source>
</evidence>
<feature type="compositionally biased region" description="Basic residues" evidence="8">
    <location>
        <begin position="474"/>
        <end position="483"/>
    </location>
</feature>
<protein>
    <submittedName>
        <fullName evidence="11">Cation efflux protein</fullName>
    </submittedName>
</protein>
<dbReference type="SUPFAM" id="SSF161111">
    <property type="entry name" value="Cation efflux protein transmembrane domain-like"/>
    <property type="match status" value="1"/>
</dbReference>
<feature type="compositionally biased region" description="Polar residues" evidence="8">
    <location>
        <begin position="580"/>
        <end position="610"/>
    </location>
</feature>
<keyword evidence="7 9" id="KW-0472">Membrane</keyword>
<dbReference type="InterPro" id="IPR058533">
    <property type="entry name" value="Cation_efflux_TM"/>
</dbReference>
<feature type="compositionally biased region" description="Polar residues" evidence="8">
    <location>
        <begin position="647"/>
        <end position="660"/>
    </location>
</feature>
<feature type="transmembrane region" description="Helical" evidence="9">
    <location>
        <begin position="240"/>
        <end position="257"/>
    </location>
</feature>
<evidence type="ECO:0000256" key="5">
    <source>
        <dbReference type="ARBA" id="ARBA00022989"/>
    </source>
</evidence>
<accession>A0A9Q5I1H7</accession>
<feature type="transmembrane region" description="Helical" evidence="9">
    <location>
        <begin position="348"/>
        <end position="367"/>
    </location>
</feature>
<feature type="transmembrane region" description="Helical" evidence="9">
    <location>
        <begin position="704"/>
        <end position="730"/>
    </location>
</feature>
<dbReference type="NCBIfam" id="TIGR01297">
    <property type="entry name" value="CDF"/>
    <property type="match status" value="1"/>
</dbReference>
<keyword evidence="12" id="KW-1185">Reference proteome</keyword>
<dbReference type="GO" id="GO:0005794">
    <property type="term" value="C:Golgi apparatus"/>
    <property type="evidence" value="ECO:0007669"/>
    <property type="project" value="TreeGrafter"/>
</dbReference>
<feature type="transmembrane region" description="Helical" evidence="9">
    <location>
        <begin position="171"/>
        <end position="188"/>
    </location>
</feature>
<dbReference type="AlphaFoldDB" id="A0A9Q5I1H7"/>
<dbReference type="GO" id="GO:0016020">
    <property type="term" value="C:membrane"/>
    <property type="evidence" value="ECO:0007669"/>
    <property type="project" value="UniProtKB-SubCell"/>
</dbReference>
<evidence type="ECO:0000256" key="9">
    <source>
        <dbReference type="SAM" id="Phobius"/>
    </source>
</evidence>
<comment type="similarity">
    <text evidence="2">Belongs to the cation diffusion facilitator (CDF) transporter (TC 2.A.4) family. SLC30A subfamily.</text>
</comment>
<keyword evidence="5 9" id="KW-1133">Transmembrane helix</keyword>
<feature type="transmembrane region" description="Helical" evidence="9">
    <location>
        <begin position="59"/>
        <end position="80"/>
    </location>
</feature>
<dbReference type="InterPro" id="IPR045316">
    <property type="entry name" value="Msc2-like"/>
</dbReference>
<feature type="domain" description="Cation efflux protein transmembrane" evidence="10">
    <location>
        <begin position="348"/>
        <end position="497"/>
    </location>
</feature>
<feature type="transmembrane region" description="Helical" evidence="9">
    <location>
        <begin position="200"/>
        <end position="220"/>
    </location>
</feature>
<feature type="transmembrane region" description="Helical" evidence="9">
    <location>
        <begin position="419"/>
        <end position="437"/>
    </location>
</feature>
<keyword evidence="4 9" id="KW-0812">Transmembrane</keyword>
<comment type="caution">
    <text evidence="11">The sequence shown here is derived from an EMBL/GenBank/DDBJ whole genome shotgun (WGS) entry which is preliminary data.</text>
</comment>
<dbReference type="GO" id="GO:0005385">
    <property type="term" value="F:zinc ion transmembrane transporter activity"/>
    <property type="evidence" value="ECO:0007669"/>
    <property type="project" value="InterPro"/>
</dbReference>
<dbReference type="Gene3D" id="1.20.1510.10">
    <property type="entry name" value="Cation efflux protein transmembrane domain"/>
    <property type="match status" value="2"/>
</dbReference>
<gene>
    <name evidence="11" type="ORF">A7U60_g2820</name>
</gene>
<evidence type="ECO:0000256" key="4">
    <source>
        <dbReference type="ARBA" id="ARBA00022692"/>
    </source>
</evidence>
<evidence type="ECO:0000256" key="7">
    <source>
        <dbReference type="ARBA" id="ARBA00023136"/>
    </source>
</evidence>
<dbReference type="EMBL" id="LNZH02000144">
    <property type="protein sequence ID" value="OCB89965.1"/>
    <property type="molecule type" value="Genomic_DNA"/>
</dbReference>
<evidence type="ECO:0000256" key="6">
    <source>
        <dbReference type="ARBA" id="ARBA00023065"/>
    </source>
</evidence>
<evidence type="ECO:0000313" key="11">
    <source>
        <dbReference type="EMBL" id="OCB89965.1"/>
    </source>
</evidence>
<dbReference type="GO" id="GO:0006882">
    <property type="term" value="P:intracellular zinc ion homeostasis"/>
    <property type="evidence" value="ECO:0007669"/>
    <property type="project" value="InterPro"/>
</dbReference>